<accession>A0A1I2X7K4</accession>
<evidence type="ECO:0000256" key="13">
    <source>
        <dbReference type="PIRSR" id="PIRSR606313-1"/>
    </source>
</evidence>
<evidence type="ECO:0000256" key="2">
    <source>
        <dbReference type="ARBA" id="ARBA00005365"/>
    </source>
</evidence>
<evidence type="ECO:0000256" key="10">
    <source>
        <dbReference type="ARBA" id="ARBA00033771"/>
    </source>
</evidence>
<dbReference type="RefSeq" id="WP_074965783.1">
    <property type="nucleotide sequence ID" value="NZ_CBCRYP010000027.1"/>
</dbReference>
<evidence type="ECO:0000259" key="18">
    <source>
        <dbReference type="Pfam" id="PF20628"/>
    </source>
</evidence>
<keyword evidence="7 15" id="KW-0560">Oxidoreductase</keyword>
<dbReference type="GO" id="GO:0046872">
    <property type="term" value="F:metal ion binding"/>
    <property type="evidence" value="ECO:0007669"/>
    <property type="project" value="UniProtKB-KW"/>
</dbReference>
<dbReference type="InterPro" id="IPR048328">
    <property type="entry name" value="Dyp_perox_C"/>
</dbReference>
<evidence type="ECO:0000256" key="16">
    <source>
        <dbReference type="SAM" id="MobiDB-lite"/>
    </source>
</evidence>
<gene>
    <name evidence="19" type="ORF">SAMN04488021_101130</name>
</gene>
<evidence type="ECO:0000256" key="14">
    <source>
        <dbReference type="PIRSR" id="PIRSR606313-2"/>
    </source>
</evidence>
<dbReference type="PANTHER" id="PTHR30521:SF4">
    <property type="entry name" value="DEFERROCHELATASE"/>
    <property type="match status" value="1"/>
</dbReference>
<evidence type="ECO:0000256" key="1">
    <source>
        <dbReference type="ARBA" id="ARBA00004196"/>
    </source>
</evidence>
<organism evidence="19 20">
    <name type="scientific">Paracoccus aminovorans</name>
    <dbReference type="NCBI Taxonomy" id="34004"/>
    <lineage>
        <taxon>Bacteria</taxon>
        <taxon>Pseudomonadati</taxon>
        <taxon>Pseudomonadota</taxon>
        <taxon>Alphaproteobacteria</taxon>
        <taxon>Rhodobacterales</taxon>
        <taxon>Paracoccaceae</taxon>
        <taxon>Paracoccus</taxon>
    </lineage>
</organism>
<dbReference type="EMBL" id="FOPU01000001">
    <property type="protein sequence ID" value="SFH09362.1"/>
    <property type="molecule type" value="Genomic_DNA"/>
</dbReference>
<comment type="subcellular location">
    <subcellularLocation>
        <location evidence="1">Cell envelope</location>
    </subcellularLocation>
</comment>
<feature type="domain" description="Dyp-type peroxidase N-terminal" evidence="17">
    <location>
        <begin position="65"/>
        <end position="215"/>
    </location>
</feature>
<evidence type="ECO:0000256" key="4">
    <source>
        <dbReference type="ARBA" id="ARBA00022617"/>
    </source>
</evidence>
<keyword evidence="8 13" id="KW-0408">Iron</keyword>
<dbReference type="GO" id="GO:0020037">
    <property type="term" value="F:heme binding"/>
    <property type="evidence" value="ECO:0007669"/>
    <property type="project" value="InterPro"/>
</dbReference>
<reference evidence="19 20" key="1">
    <citation type="submission" date="2016-10" db="EMBL/GenBank/DDBJ databases">
        <authorList>
            <person name="de Groot N.N."/>
        </authorList>
    </citation>
    <scope>NUCLEOTIDE SEQUENCE [LARGE SCALE GENOMIC DNA]</scope>
    <source>
        <strain evidence="19 20">DSM 8537</strain>
    </source>
</reference>
<keyword evidence="4 13" id="KW-0349">Heme</keyword>
<dbReference type="GO" id="GO:0005829">
    <property type="term" value="C:cytosol"/>
    <property type="evidence" value="ECO:0007669"/>
    <property type="project" value="TreeGrafter"/>
</dbReference>
<dbReference type="OrthoDB" id="9781066at2"/>
<keyword evidence="20" id="KW-1185">Reference proteome</keyword>
<comment type="cofactor">
    <cofactor evidence="13 15">
        <name>heme b</name>
        <dbReference type="ChEBI" id="CHEBI:60344"/>
    </cofactor>
    <text evidence="13 15">Binds 1 heme b (iron(II)-protoporphyrin IX) group non-covalently per subunit.</text>
</comment>
<dbReference type="AlphaFoldDB" id="A0A1I2X7K4"/>
<evidence type="ECO:0000256" key="12">
    <source>
        <dbReference type="ARBA" id="ARBA00048856"/>
    </source>
</evidence>
<dbReference type="PROSITE" id="PS51404">
    <property type="entry name" value="DYP_PEROXIDASE"/>
    <property type="match status" value="1"/>
</dbReference>
<comment type="similarity">
    <text evidence="2">Belongs to the DyP-type peroxidase family. EfeB subfamily.</text>
</comment>
<dbReference type="NCBIfam" id="TIGR01413">
    <property type="entry name" value="Dyp_perox_fam"/>
    <property type="match status" value="1"/>
</dbReference>
<dbReference type="EC" id="1.11.1.-" evidence="15"/>
<dbReference type="InterPro" id="IPR011008">
    <property type="entry name" value="Dimeric_a/b-barrel"/>
</dbReference>
<dbReference type="Proteomes" id="UP000183635">
    <property type="component" value="Unassembled WGS sequence"/>
</dbReference>
<feature type="chain" id="PRO_5014489262" description="Deferrochelatase" evidence="15">
    <location>
        <begin position="33"/>
        <end position="431"/>
    </location>
</feature>
<dbReference type="GO" id="GO:0004325">
    <property type="term" value="F:ferrochelatase activity"/>
    <property type="evidence" value="ECO:0007669"/>
    <property type="project" value="UniProtKB-EC"/>
</dbReference>
<comment type="catalytic activity">
    <reaction evidence="12">
        <text>heme b + 2 H(+) = protoporphyrin IX + Fe(2+)</text>
        <dbReference type="Rhea" id="RHEA:22584"/>
        <dbReference type="ChEBI" id="CHEBI:15378"/>
        <dbReference type="ChEBI" id="CHEBI:29033"/>
        <dbReference type="ChEBI" id="CHEBI:57306"/>
        <dbReference type="ChEBI" id="CHEBI:60344"/>
        <dbReference type="EC" id="4.98.1.1"/>
    </reaction>
    <physiologicalReaction direction="left-to-right" evidence="12">
        <dbReference type="Rhea" id="RHEA:22585"/>
    </physiologicalReaction>
</comment>
<dbReference type="NCBIfam" id="TIGR01412">
    <property type="entry name" value="tat_substr_1"/>
    <property type="match status" value="1"/>
</dbReference>
<evidence type="ECO:0000256" key="3">
    <source>
        <dbReference type="ARBA" id="ARBA00022559"/>
    </source>
</evidence>
<feature type="binding site" evidence="13">
    <location>
        <begin position="240"/>
        <end position="242"/>
    </location>
    <ligand>
        <name>heme b</name>
        <dbReference type="ChEBI" id="CHEBI:60344"/>
    </ligand>
</feature>
<keyword evidence="6 15" id="KW-0732">Signal</keyword>
<evidence type="ECO:0000256" key="11">
    <source>
        <dbReference type="ARBA" id="ARBA00033775"/>
    </source>
</evidence>
<dbReference type="InterPro" id="IPR006311">
    <property type="entry name" value="TAT_signal"/>
</dbReference>
<dbReference type="InterPro" id="IPR006313">
    <property type="entry name" value="EfeB/EfeN"/>
</dbReference>
<dbReference type="GO" id="GO:0004601">
    <property type="term" value="F:peroxidase activity"/>
    <property type="evidence" value="ECO:0007669"/>
    <property type="project" value="UniProtKB-KW"/>
</dbReference>
<feature type="signal peptide" evidence="15">
    <location>
        <begin position="1"/>
        <end position="32"/>
    </location>
</feature>
<dbReference type="GO" id="GO:0030313">
    <property type="term" value="C:cell envelope"/>
    <property type="evidence" value="ECO:0007669"/>
    <property type="project" value="UniProtKB-SubCell"/>
</dbReference>
<dbReference type="Pfam" id="PF20628">
    <property type="entry name" value="Dyp_perox_C"/>
    <property type="match status" value="1"/>
</dbReference>
<dbReference type="PROSITE" id="PS51318">
    <property type="entry name" value="TAT"/>
    <property type="match status" value="1"/>
</dbReference>
<keyword evidence="5 13" id="KW-0479">Metal-binding</keyword>
<feature type="binding site" evidence="13">
    <location>
        <begin position="339"/>
        <end position="341"/>
    </location>
    <ligand>
        <name>heme b</name>
        <dbReference type="ChEBI" id="CHEBI:60344"/>
    </ligand>
</feature>
<dbReference type="SUPFAM" id="SSF54909">
    <property type="entry name" value="Dimeric alpha+beta barrel"/>
    <property type="match status" value="1"/>
</dbReference>
<evidence type="ECO:0000256" key="5">
    <source>
        <dbReference type="ARBA" id="ARBA00022723"/>
    </source>
</evidence>
<dbReference type="InterPro" id="IPR006314">
    <property type="entry name" value="Dyp_peroxidase"/>
</dbReference>
<keyword evidence="9" id="KW-0456">Lyase</keyword>
<comment type="function">
    <text evidence="15">Involved in the recovery of exogenous heme iron. Extracts iron from heme while preserving the protoporphyrin ring intact.</text>
</comment>
<dbReference type="Pfam" id="PF04261">
    <property type="entry name" value="Dyp_perox_N"/>
    <property type="match status" value="1"/>
</dbReference>
<evidence type="ECO:0000256" key="9">
    <source>
        <dbReference type="ARBA" id="ARBA00023239"/>
    </source>
</evidence>
<protein>
    <recommendedName>
        <fullName evidence="10 15">Deferrochelatase</fullName>
        <ecNumber evidence="15">1.11.1.-</ecNumber>
    </recommendedName>
    <alternativeName>
        <fullName evidence="11 15">Peroxidase EfeB</fullName>
    </alternativeName>
</protein>
<feature type="binding site" evidence="14">
    <location>
        <begin position="240"/>
        <end position="242"/>
    </location>
    <ligand>
        <name>protoporphyrin IX</name>
        <dbReference type="ChEBI" id="CHEBI:57306"/>
    </ligand>
</feature>
<dbReference type="GO" id="GO:0033212">
    <property type="term" value="P:iron import into cell"/>
    <property type="evidence" value="ECO:0007669"/>
    <property type="project" value="InterPro"/>
</dbReference>
<evidence type="ECO:0000256" key="7">
    <source>
        <dbReference type="ARBA" id="ARBA00023002"/>
    </source>
</evidence>
<feature type="binding site" evidence="13">
    <location>
        <position position="352"/>
    </location>
    <ligand>
        <name>heme b</name>
        <dbReference type="ChEBI" id="CHEBI:60344"/>
    </ligand>
</feature>
<dbReference type="InterPro" id="IPR048327">
    <property type="entry name" value="Dyp_perox_N"/>
</dbReference>
<evidence type="ECO:0000256" key="8">
    <source>
        <dbReference type="ARBA" id="ARBA00023004"/>
    </source>
</evidence>
<evidence type="ECO:0000256" key="15">
    <source>
        <dbReference type="RuleBase" id="RU365017"/>
    </source>
</evidence>
<feature type="region of interest" description="Disordered" evidence="16">
    <location>
        <begin position="302"/>
        <end position="330"/>
    </location>
</feature>
<feature type="domain" description="Dyp-type peroxidase C-terminal" evidence="18">
    <location>
        <begin position="231"/>
        <end position="414"/>
    </location>
</feature>
<evidence type="ECO:0000256" key="6">
    <source>
        <dbReference type="ARBA" id="ARBA00022729"/>
    </source>
</evidence>
<keyword evidence="3 15" id="KW-0575">Peroxidase</keyword>
<sequence length="431" mass="47081">MQDDAPRPVFRRQLLKGLGAAAGAFAALPALAQDQPPDQARNVDAAPHGQAEAAARRVPFHGPHQAGITTPRPANGILATFDLVLGTLDDFQRMLQLLTQRAEFLTAGGPVPQRDPKLPPADSGLLGPMVSPDNLTVTVALGDSLFERQPWLSGLKPARLQRMVQFRNDALDPALCHGDLSIQFCANLQDTCLYALRDVLKNLSEFLVLRWMVEGSVPPELPGPDGTTPSARNFLGFRDGSANPDATDAAAMDRIVWTGGKDEPEWAHGGSYQAVRIIRNLVERWDRTPLREQERIFGRMKHNGAPLDAPDSSERHTPDYAADPEGETTPMNAHIRLANPRTPDSQKNLMLRRPFNYSRGAMKNGQLDQGLLFIAWQADLEAGFIAVQEKLNGEPLEEYIKPIGGGYFFALPGVQPGDYLGSSLVNAARRS</sequence>
<feature type="binding site" evidence="13">
    <location>
        <position position="334"/>
    </location>
    <ligand>
        <name>heme b</name>
        <dbReference type="ChEBI" id="CHEBI:60344"/>
    </ligand>
</feature>
<evidence type="ECO:0000313" key="19">
    <source>
        <dbReference type="EMBL" id="SFH09362.1"/>
    </source>
</evidence>
<evidence type="ECO:0000259" key="17">
    <source>
        <dbReference type="Pfam" id="PF04261"/>
    </source>
</evidence>
<proteinExistence type="inferred from homology"/>
<name>A0A1I2X7K4_9RHOB</name>
<dbReference type="STRING" id="34004.SAMN04488021_101130"/>
<dbReference type="PANTHER" id="PTHR30521">
    <property type="entry name" value="DEFERROCHELATASE/PEROXIDASE"/>
    <property type="match status" value="1"/>
</dbReference>
<evidence type="ECO:0000313" key="20">
    <source>
        <dbReference type="Proteomes" id="UP000183635"/>
    </source>
</evidence>
<feature type="binding site" evidence="14">
    <location>
        <position position="299"/>
    </location>
    <ligand>
        <name>protoporphyrin IX</name>
        <dbReference type="ChEBI" id="CHEBI:57306"/>
    </ligand>
</feature>